<reference evidence="1 2" key="1">
    <citation type="submission" date="2018-11" db="EMBL/GenBank/DDBJ databases">
        <title>Genomic Encyclopedia of Type Strains, Phase IV (KMG-IV): sequencing the most valuable type-strain genomes for metagenomic binning, comparative biology and taxonomic classification.</title>
        <authorList>
            <person name="Goeker M."/>
        </authorList>
    </citation>
    <scope>NUCLEOTIDE SEQUENCE [LARGE SCALE GENOMIC DNA]</scope>
    <source>
        <strain evidence="1 2">DSM 104731</strain>
    </source>
</reference>
<organism evidence="1 2">
    <name type="scientific">Pacificibacter maritimus</name>
    <dbReference type="NCBI Taxonomy" id="762213"/>
    <lineage>
        <taxon>Bacteria</taxon>
        <taxon>Pseudomonadati</taxon>
        <taxon>Pseudomonadota</taxon>
        <taxon>Alphaproteobacteria</taxon>
        <taxon>Rhodobacterales</taxon>
        <taxon>Roseobacteraceae</taxon>
        <taxon>Pacificibacter</taxon>
    </lineage>
</organism>
<dbReference type="Gene3D" id="3.90.550.10">
    <property type="entry name" value="Spore Coat Polysaccharide Biosynthesis Protein SpsA, Chain A"/>
    <property type="match status" value="1"/>
</dbReference>
<dbReference type="InterPro" id="IPR029044">
    <property type="entry name" value="Nucleotide-diphossugar_trans"/>
</dbReference>
<dbReference type="Pfam" id="PF09837">
    <property type="entry name" value="DUF2064"/>
    <property type="match status" value="1"/>
</dbReference>
<proteinExistence type="predicted"/>
<dbReference type="RefSeq" id="WP_123794014.1">
    <property type="nucleotide sequence ID" value="NZ_RKQK01000005.1"/>
</dbReference>
<dbReference type="SUPFAM" id="SSF53448">
    <property type="entry name" value="Nucleotide-diphospho-sugar transferases"/>
    <property type="match status" value="1"/>
</dbReference>
<dbReference type="PANTHER" id="PTHR36529">
    <property type="entry name" value="SLL1095 PROTEIN"/>
    <property type="match status" value="1"/>
</dbReference>
<dbReference type="InterPro" id="IPR018641">
    <property type="entry name" value="Trfase_1_rSAM/seldom-assoc"/>
</dbReference>
<evidence type="ECO:0000313" key="2">
    <source>
        <dbReference type="Proteomes" id="UP000269689"/>
    </source>
</evidence>
<sequence length="196" mass="21886">MKPLLVIMLKEPIPGRVKTRLGAEMGMVQAAQWFRAQALSTLRRLDDPRWDIALAVSPDVSGLKSRFWPQKFVRVPQGSGNLGHRMKHVFKTSNRVKTCIIGADIPDIKPHHIAESFAALGSNSAVIGPSTDGGYWLIGLRHGQHLPYTLFDNVRWSSPHAKSDTIKSAESLKWTEVATLDDIDTLNDLARWRASR</sequence>
<name>A0A3N4U479_9RHOB</name>
<keyword evidence="2" id="KW-1185">Reference proteome</keyword>
<dbReference type="NCBIfam" id="TIGR04282">
    <property type="entry name" value="glyco_like_cofC"/>
    <property type="match status" value="1"/>
</dbReference>
<evidence type="ECO:0008006" key="3">
    <source>
        <dbReference type="Google" id="ProtNLM"/>
    </source>
</evidence>
<evidence type="ECO:0000313" key="1">
    <source>
        <dbReference type="EMBL" id="RPE63105.1"/>
    </source>
</evidence>
<dbReference type="EMBL" id="RKQK01000005">
    <property type="protein sequence ID" value="RPE63105.1"/>
    <property type="molecule type" value="Genomic_DNA"/>
</dbReference>
<comment type="caution">
    <text evidence="1">The sequence shown here is derived from an EMBL/GenBank/DDBJ whole genome shotgun (WGS) entry which is preliminary data.</text>
</comment>
<protein>
    <recommendedName>
        <fullName evidence="3">Glycosyltransferase A (GT-A) superfamily protein (DUF2064 family)</fullName>
    </recommendedName>
</protein>
<dbReference type="AlphaFoldDB" id="A0A3N4U479"/>
<dbReference type="OrthoDB" id="9798250at2"/>
<dbReference type="Proteomes" id="UP000269689">
    <property type="component" value="Unassembled WGS sequence"/>
</dbReference>
<gene>
    <name evidence="1" type="ORF">EDD53_2702</name>
</gene>
<accession>A0A3N4U479</accession>
<dbReference type="PANTHER" id="PTHR36529:SF1">
    <property type="entry name" value="GLYCOSYLTRANSFERASE"/>
    <property type="match status" value="1"/>
</dbReference>